<feature type="transmembrane region" description="Helical" evidence="6">
    <location>
        <begin position="211"/>
        <end position="230"/>
    </location>
</feature>
<keyword evidence="5 6" id="KW-0472">Membrane</keyword>
<feature type="transmembrane region" description="Helical" evidence="6">
    <location>
        <begin position="52"/>
        <end position="75"/>
    </location>
</feature>
<dbReference type="InterPro" id="IPR005226">
    <property type="entry name" value="UPF0014_fam"/>
</dbReference>
<dbReference type="PANTHER" id="PTHR30028">
    <property type="entry name" value="UPF0014 INNER MEMBRANE PROTEIN YBBM-RELATED"/>
    <property type="match status" value="1"/>
</dbReference>
<protein>
    <submittedName>
        <fullName evidence="7">Uncharacterized protein</fullName>
    </submittedName>
</protein>
<organism evidence="7 8">
    <name type="scientific">Ephemerocybe angulata</name>
    <dbReference type="NCBI Taxonomy" id="980116"/>
    <lineage>
        <taxon>Eukaryota</taxon>
        <taxon>Fungi</taxon>
        <taxon>Dikarya</taxon>
        <taxon>Basidiomycota</taxon>
        <taxon>Agaricomycotina</taxon>
        <taxon>Agaricomycetes</taxon>
        <taxon>Agaricomycetidae</taxon>
        <taxon>Agaricales</taxon>
        <taxon>Agaricineae</taxon>
        <taxon>Psathyrellaceae</taxon>
        <taxon>Ephemerocybe</taxon>
    </lineage>
</organism>
<reference evidence="7 8" key="1">
    <citation type="submission" date="2020-07" db="EMBL/GenBank/DDBJ databases">
        <title>Comparative genomics of pyrophilous fungi reveals a link between fire events and developmental genes.</title>
        <authorList>
            <consortium name="DOE Joint Genome Institute"/>
            <person name="Steindorff A.S."/>
            <person name="Carver A."/>
            <person name="Calhoun S."/>
            <person name="Stillman K."/>
            <person name="Liu H."/>
            <person name="Lipzen A."/>
            <person name="Pangilinan J."/>
            <person name="Labutti K."/>
            <person name="Bruns T.D."/>
            <person name="Grigoriev I.V."/>
        </authorList>
    </citation>
    <scope>NUCLEOTIDE SEQUENCE [LARGE SCALE GENOMIC DNA]</scope>
    <source>
        <strain evidence="7 8">CBS 144469</strain>
    </source>
</reference>
<evidence type="ECO:0000256" key="5">
    <source>
        <dbReference type="ARBA" id="ARBA00023136"/>
    </source>
</evidence>
<dbReference type="EMBL" id="JACGCI010000030">
    <property type="protein sequence ID" value="KAF6755407.1"/>
    <property type="molecule type" value="Genomic_DNA"/>
</dbReference>
<feature type="transmembrane region" description="Helical" evidence="6">
    <location>
        <begin position="145"/>
        <end position="168"/>
    </location>
</feature>
<evidence type="ECO:0000313" key="8">
    <source>
        <dbReference type="Proteomes" id="UP000521943"/>
    </source>
</evidence>
<evidence type="ECO:0000256" key="4">
    <source>
        <dbReference type="ARBA" id="ARBA00022989"/>
    </source>
</evidence>
<evidence type="ECO:0000256" key="1">
    <source>
        <dbReference type="ARBA" id="ARBA00004141"/>
    </source>
</evidence>
<proteinExistence type="inferred from homology"/>
<feature type="transmembrane region" description="Helical" evidence="6">
    <location>
        <begin position="25"/>
        <end position="45"/>
    </location>
</feature>
<accession>A0A8H6HZY8</accession>
<dbReference type="Proteomes" id="UP000521943">
    <property type="component" value="Unassembled WGS sequence"/>
</dbReference>
<feature type="transmembrane region" description="Helical" evidence="6">
    <location>
        <begin position="242"/>
        <end position="267"/>
    </location>
</feature>
<feature type="transmembrane region" description="Helical" evidence="6">
    <location>
        <begin position="81"/>
        <end position="100"/>
    </location>
</feature>
<comment type="subcellular location">
    <subcellularLocation>
        <location evidence="1">Membrane</location>
        <topology evidence="1">Multi-pass membrane protein</topology>
    </subcellularLocation>
</comment>
<evidence type="ECO:0000313" key="7">
    <source>
        <dbReference type="EMBL" id="KAF6755407.1"/>
    </source>
</evidence>
<comment type="similarity">
    <text evidence="2">Belongs to the UPF0014 family.</text>
</comment>
<gene>
    <name evidence="7" type="ORF">DFP72DRAFT_340623</name>
</gene>
<dbReference type="AlphaFoldDB" id="A0A8H6HZY8"/>
<keyword evidence="3 6" id="KW-0812">Transmembrane</keyword>
<dbReference type="GO" id="GO:0005886">
    <property type="term" value="C:plasma membrane"/>
    <property type="evidence" value="ECO:0007669"/>
    <property type="project" value="TreeGrafter"/>
</dbReference>
<comment type="caution">
    <text evidence="7">The sequence shown here is derived from an EMBL/GenBank/DDBJ whole genome shotgun (WGS) entry which is preliminary data.</text>
</comment>
<dbReference type="OrthoDB" id="432685at2759"/>
<dbReference type="Pfam" id="PF03649">
    <property type="entry name" value="UPF0014"/>
    <property type="match status" value="1"/>
</dbReference>
<sequence>MDYENFNLQTMGAPGKPGGEPDLRWINVSIALAFILFDMGVSTVFRLGLGTSLFIAAVRCIGQLAVVATLLQQVFETRDPWIVFLIALLLNTLGTIETVINKSKRRFQYMFPAVLIAMLGSTIPVSILGAKFAMEVKPFWTPIQYIPLVGMLCGSTISGVVIAVSYVLKELVENRDKVEIYLSFGATRMEACRPIAIEALRLALTPPINNMSVLGIIAIPGMMTGAILGGSSVQQAAKLQMIIIFMITASTTLASIFTTFSAVFVAVDAEHRVRGDRIYTQNNNIAKRVAFGLDVKGFWARLKRGFEWLRERTGTIRLSGDGTDSERARLLG</sequence>
<evidence type="ECO:0000256" key="3">
    <source>
        <dbReference type="ARBA" id="ARBA00022692"/>
    </source>
</evidence>
<feature type="transmembrane region" description="Helical" evidence="6">
    <location>
        <begin position="112"/>
        <end position="133"/>
    </location>
</feature>
<name>A0A8H6HZY8_9AGAR</name>
<keyword evidence="8" id="KW-1185">Reference proteome</keyword>
<keyword evidence="4 6" id="KW-1133">Transmembrane helix</keyword>
<evidence type="ECO:0000256" key="6">
    <source>
        <dbReference type="SAM" id="Phobius"/>
    </source>
</evidence>
<evidence type="ECO:0000256" key="2">
    <source>
        <dbReference type="ARBA" id="ARBA00005268"/>
    </source>
</evidence>
<dbReference type="PANTHER" id="PTHR30028:SF0">
    <property type="entry name" value="PROTEIN ALUMINUM SENSITIVE 3"/>
    <property type="match status" value="1"/>
</dbReference>